<keyword evidence="3" id="KW-0274">FAD</keyword>
<evidence type="ECO:0000259" key="6">
    <source>
        <dbReference type="Pfam" id="PF01494"/>
    </source>
</evidence>
<dbReference type="PANTHER" id="PTHR13789:SF147">
    <property type="entry name" value="PUTATIVE (AFU_ORTHOLOGUE AFUA_2G01950)-RELATED"/>
    <property type="match status" value="1"/>
</dbReference>
<keyword evidence="5" id="KW-0503">Monooxygenase</keyword>
<evidence type="ECO:0000256" key="5">
    <source>
        <dbReference type="ARBA" id="ARBA00023033"/>
    </source>
</evidence>
<dbReference type="Gene3D" id="3.50.50.60">
    <property type="entry name" value="FAD/NAD(P)-binding domain"/>
    <property type="match status" value="1"/>
</dbReference>
<evidence type="ECO:0000256" key="2">
    <source>
        <dbReference type="ARBA" id="ARBA00022630"/>
    </source>
</evidence>
<evidence type="ECO:0000313" key="7">
    <source>
        <dbReference type="EMBL" id="KAJ7084808.1"/>
    </source>
</evidence>
<dbReference type="PRINTS" id="PR00420">
    <property type="entry name" value="RNGMNOXGNASE"/>
</dbReference>
<dbReference type="GO" id="GO:0004497">
    <property type="term" value="F:monooxygenase activity"/>
    <property type="evidence" value="ECO:0007669"/>
    <property type="project" value="UniProtKB-KW"/>
</dbReference>
<keyword evidence="2" id="KW-0285">Flavoprotein</keyword>
<keyword evidence="8" id="KW-1185">Reference proteome</keyword>
<evidence type="ECO:0000256" key="4">
    <source>
        <dbReference type="ARBA" id="ARBA00023002"/>
    </source>
</evidence>
<dbReference type="InterPro" id="IPR002938">
    <property type="entry name" value="FAD-bd"/>
</dbReference>
<dbReference type="AlphaFoldDB" id="A0AAD6U178"/>
<dbReference type="EMBL" id="JARJCN010000036">
    <property type="protein sequence ID" value="KAJ7084808.1"/>
    <property type="molecule type" value="Genomic_DNA"/>
</dbReference>
<evidence type="ECO:0000313" key="8">
    <source>
        <dbReference type="Proteomes" id="UP001222325"/>
    </source>
</evidence>
<dbReference type="GO" id="GO:0071949">
    <property type="term" value="F:FAD binding"/>
    <property type="evidence" value="ECO:0007669"/>
    <property type="project" value="InterPro"/>
</dbReference>
<name>A0AAD6U178_9AGAR</name>
<accession>A0AAD6U178</accession>
<gene>
    <name evidence="7" type="ORF">B0H15DRAFT_783585</name>
</gene>
<evidence type="ECO:0000256" key="1">
    <source>
        <dbReference type="ARBA" id="ARBA00007992"/>
    </source>
</evidence>
<protein>
    <recommendedName>
        <fullName evidence="6">FAD-binding domain-containing protein</fullName>
    </recommendedName>
</protein>
<proteinExistence type="inferred from homology"/>
<reference evidence="7" key="1">
    <citation type="submission" date="2023-03" db="EMBL/GenBank/DDBJ databases">
        <title>Massive genome expansion in bonnet fungi (Mycena s.s.) driven by repeated elements and novel gene families across ecological guilds.</title>
        <authorList>
            <consortium name="Lawrence Berkeley National Laboratory"/>
            <person name="Harder C.B."/>
            <person name="Miyauchi S."/>
            <person name="Viragh M."/>
            <person name="Kuo A."/>
            <person name="Thoen E."/>
            <person name="Andreopoulos B."/>
            <person name="Lu D."/>
            <person name="Skrede I."/>
            <person name="Drula E."/>
            <person name="Henrissat B."/>
            <person name="Morin E."/>
            <person name="Kohler A."/>
            <person name="Barry K."/>
            <person name="LaButti K."/>
            <person name="Morin E."/>
            <person name="Salamov A."/>
            <person name="Lipzen A."/>
            <person name="Mereny Z."/>
            <person name="Hegedus B."/>
            <person name="Baldrian P."/>
            <person name="Stursova M."/>
            <person name="Weitz H."/>
            <person name="Taylor A."/>
            <person name="Grigoriev I.V."/>
            <person name="Nagy L.G."/>
            <person name="Martin F."/>
            <person name="Kauserud H."/>
        </authorList>
    </citation>
    <scope>NUCLEOTIDE SEQUENCE</scope>
    <source>
        <strain evidence="7">CBHHK173m</strain>
    </source>
</reference>
<dbReference type="InterPro" id="IPR050493">
    <property type="entry name" value="FAD-dep_Monooxygenase_BioMet"/>
</dbReference>
<evidence type="ECO:0000256" key="3">
    <source>
        <dbReference type="ARBA" id="ARBA00022827"/>
    </source>
</evidence>
<dbReference type="Proteomes" id="UP001222325">
    <property type="component" value="Unassembled WGS sequence"/>
</dbReference>
<comment type="similarity">
    <text evidence="1">Belongs to the paxM FAD-dependent monooxygenase family.</text>
</comment>
<keyword evidence="4" id="KW-0560">Oxidoreductase</keyword>
<feature type="domain" description="FAD-binding" evidence="6">
    <location>
        <begin position="21"/>
        <end position="366"/>
    </location>
</feature>
<comment type="caution">
    <text evidence="7">The sequence shown here is derived from an EMBL/GenBank/DDBJ whole genome shotgun (WGS) entry which is preliminary data.</text>
</comment>
<dbReference type="Pfam" id="PF01494">
    <property type="entry name" value="FAD_binding_3"/>
    <property type="match status" value="1"/>
</dbReference>
<dbReference type="PANTHER" id="PTHR13789">
    <property type="entry name" value="MONOOXYGENASE"/>
    <property type="match status" value="1"/>
</dbReference>
<dbReference type="InterPro" id="IPR036188">
    <property type="entry name" value="FAD/NAD-bd_sf"/>
</dbReference>
<organism evidence="7 8">
    <name type="scientific">Mycena belliarum</name>
    <dbReference type="NCBI Taxonomy" id="1033014"/>
    <lineage>
        <taxon>Eukaryota</taxon>
        <taxon>Fungi</taxon>
        <taxon>Dikarya</taxon>
        <taxon>Basidiomycota</taxon>
        <taxon>Agaricomycotina</taxon>
        <taxon>Agaricomycetes</taxon>
        <taxon>Agaricomycetidae</taxon>
        <taxon>Agaricales</taxon>
        <taxon>Marasmiineae</taxon>
        <taxon>Mycenaceae</taxon>
        <taxon>Mycena</taxon>
    </lineage>
</organism>
<dbReference type="SUPFAM" id="SSF51905">
    <property type="entry name" value="FAD/NAD(P)-binding domain"/>
    <property type="match status" value="1"/>
</dbReference>
<dbReference type="SUPFAM" id="SSF54373">
    <property type="entry name" value="FAD-linked reductases, C-terminal domain"/>
    <property type="match status" value="1"/>
</dbReference>
<sequence>MATESSNSLASLDTQISPLSIIVIGAGIGGLTVASRLSLAGHSVTVLEASSVLREVGAGLQLSPNATRLLHRWGLKTELEKVAVQPTKMSFHRFSDDGMLGLIPIELIVKSNAAPWYNIHRDDLHSLLARSVSNSVKISLGSTVTSVYHRYPSESKEAAGKPCVVLSSGAELTADLVIGADGIKSVTRRAIISEEQDARVDSAAAYRVVLPSGLLLNDPDLESLVSNPEVTQWIGPGASLVGYPIRNGKEYNIIVGLSNESEEKANDMEMLFVDWNPRVRKLLALIPAASKWQLADREPLKTWVHPKGHVVLLGDAAHPILPFGGQGAALAIEDAAVLGNLFSNIHSSSEIPKLLCIYEALRLPRCSDSQTAARMSGMTLHAPDGPMQQARDNLLRQTMQPSGETSKQVHEKILNQVQYGYDADKHVEEYLLQEN</sequence>